<dbReference type="AlphaFoldDB" id="A0A915D6A8"/>
<evidence type="ECO:0000256" key="1">
    <source>
        <dbReference type="SAM" id="MobiDB-lite"/>
    </source>
</evidence>
<protein>
    <submittedName>
        <fullName evidence="3">Uncharacterized protein</fullName>
    </submittedName>
</protein>
<evidence type="ECO:0000313" key="2">
    <source>
        <dbReference type="Proteomes" id="UP000887574"/>
    </source>
</evidence>
<evidence type="ECO:0000313" key="3">
    <source>
        <dbReference type="WBParaSite" id="jg16449"/>
    </source>
</evidence>
<accession>A0A915D6A8</accession>
<name>A0A915D6A8_9BILA</name>
<keyword evidence="2" id="KW-1185">Reference proteome</keyword>
<feature type="region of interest" description="Disordered" evidence="1">
    <location>
        <begin position="38"/>
        <end position="73"/>
    </location>
</feature>
<dbReference type="WBParaSite" id="jg16449">
    <property type="protein sequence ID" value="jg16449"/>
    <property type="gene ID" value="jg16449"/>
</dbReference>
<feature type="compositionally biased region" description="Low complexity" evidence="1">
    <location>
        <begin position="46"/>
        <end position="64"/>
    </location>
</feature>
<reference evidence="3" key="1">
    <citation type="submission" date="2022-11" db="UniProtKB">
        <authorList>
            <consortium name="WormBaseParasite"/>
        </authorList>
    </citation>
    <scope>IDENTIFICATION</scope>
</reference>
<proteinExistence type="predicted"/>
<organism evidence="2 3">
    <name type="scientific">Ditylenchus dipsaci</name>
    <dbReference type="NCBI Taxonomy" id="166011"/>
    <lineage>
        <taxon>Eukaryota</taxon>
        <taxon>Metazoa</taxon>
        <taxon>Ecdysozoa</taxon>
        <taxon>Nematoda</taxon>
        <taxon>Chromadorea</taxon>
        <taxon>Rhabditida</taxon>
        <taxon>Tylenchina</taxon>
        <taxon>Tylenchomorpha</taxon>
        <taxon>Sphaerularioidea</taxon>
        <taxon>Anguinidae</taxon>
        <taxon>Anguininae</taxon>
        <taxon>Ditylenchus</taxon>
    </lineage>
</organism>
<sequence>MEKDSMWSNKQIHKAVQPVDVVDNGVQVLIDASKDADAATPFPNISMTSSKTSVTSSTSSRSSSLNEWSGWCA</sequence>
<dbReference type="Proteomes" id="UP000887574">
    <property type="component" value="Unplaced"/>
</dbReference>